<name>A0A0D8IBI4_9CLOT</name>
<dbReference type="PANTHER" id="PTHR43630">
    <property type="entry name" value="POLY-BETA-1,6-N-ACETYL-D-GLUCOSAMINE SYNTHASE"/>
    <property type="match status" value="1"/>
</dbReference>
<reference evidence="2 3" key="1">
    <citation type="submission" date="2014-10" db="EMBL/GenBank/DDBJ databases">
        <title>Genome sequence of Clostridium aceticum DSM 1496.</title>
        <authorList>
            <person name="Poehlein A."/>
            <person name="Schiel-Bengelsdorf B."/>
            <person name="Gottschalk G."/>
            <person name="Duerre P."/>
            <person name="Daniel R."/>
        </authorList>
    </citation>
    <scope>NUCLEOTIDE SEQUENCE [LARGE SCALE GENOMIC DNA]</scope>
    <source>
        <strain evidence="2 3">DSM 1496</strain>
    </source>
</reference>
<dbReference type="Gene3D" id="3.90.550.10">
    <property type="entry name" value="Spore Coat Polysaccharide Biosynthesis Protein SpsA, Chain A"/>
    <property type="match status" value="1"/>
</dbReference>
<keyword evidence="2" id="KW-0808">Transferase</keyword>
<dbReference type="InterPro" id="IPR011990">
    <property type="entry name" value="TPR-like_helical_dom_sf"/>
</dbReference>
<dbReference type="Pfam" id="PF13181">
    <property type="entry name" value="TPR_8"/>
    <property type="match status" value="2"/>
</dbReference>
<gene>
    <name evidence="2" type="ORF">CACET_c34760</name>
</gene>
<dbReference type="AlphaFoldDB" id="A0A0D8IBI4"/>
<dbReference type="KEGG" id="cace:CACET_c34760"/>
<dbReference type="InterPro" id="IPR029044">
    <property type="entry name" value="Nucleotide-diphossugar_trans"/>
</dbReference>
<proteinExistence type="predicted"/>
<protein>
    <submittedName>
        <fullName evidence="2">Glycosyl transferase, family 2</fullName>
    </submittedName>
</protein>
<feature type="domain" description="Glycosyltransferase 2-like" evidence="1">
    <location>
        <begin position="5"/>
        <end position="140"/>
    </location>
</feature>
<dbReference type="OrthoDB" id="9815923at2"/>
<sequence>MITISLCMIVKNEESVIARCLDSVKDLVDEIIIVDTGSTDKTKAIVKKYTDKVLDFKWIDDFAAARNYSYSKATKDYILWLDADDVILKEDQINFLQLKQNLNPDVDVVMMQYNADFDVYGHPTLSYFRERLSKRIKNYRWHEPVHEYLEINGKIINSDIAITHKRESTSSFDRNLSIYEKVISKGIPLSTRGLYYYARELYYHEKYDEAIIYFTKFLDTEMGWVEDNICACYHLSLCYQYKNERANRLESLLKSFKYDNPRAEICCQLGYYYMEIDDYERAILWYTLATQLKKPTDHWGFVLHDFWDFVPNLQLCVCYDKLGNQQEAIKYNNKAAEYKPEDSAVVYNRNYFESLQ</sequence>
<evidence type="ECO:0000259" key="1">
    <source>
        <dbReference type="Pfam" id="PF00535"/>
    </source>
</evidence>
<dbReference type="RefSeq" id="WP_044824328.1">
    <property type="nucleotide sequence ID" value="NZ_CP009687.1"/>
</dbReference>
<dbReference type="InterPro" id="IPR019734">
    <property type="entry name" value="TPR_rpt"/>
</dbReference>
<organism evidence="2 3">
    <name type="scientific">Clostridium aceticum</name>
    <dbReference type="NCBI Taxonomy" id="84022"/>
    <lineage>
        <taxon>Bacteria</taxon>
        <taxon>Bacillati</taxon>
        <taxon>Bacillota</taxon>
        <taxon>Clostridia</taxon>
        <taxon>Eubacteriales</taxon>
        <taxon>Clostridiaceae</taxon>
        <taxon>Clostridium</taxon>
    </lineage>
</organism>
<dbReference type="EMBL" id="CP009687">
    <property type="protein sequence ID" value="AKL96919.1"/>
    <property type="molecule type" value="Genomic_DNA"/>
</dbReference>
<evidence type="ECO:0000313" key="2">
    <source>
        <dbReference type="EMBL" id="AKL96919.1"/>
    </source>
</evidence>
<dbReference type="SMART" id="SM00028">
    <property type="entry name" value="TPR"/>
    <property type="match status" value="2"/>
</dbReference>
<dbReference type="STRING" id="84022.CACET_c34760"/>
<dbReference type="PANTHER" id="PTHR43630:SF2">
    <property type="entry name" value="GLYCOSYLTRANSFERASE"/>
    <property type="match status" value="1"/>
</dbReference>
<dbReference type="Gene3D" id="1.25.40.10">
    <property type="entry name" value="Tetratricopeptide repeat domain"/>
    <property type="match status" value="1"/>
</dbReference>
<keyword evidence="3" id="KW-1185">Reference proteome</keyword>
<dbReference type="InterPro" id="IPR001173">
    <property type="entry name" value="Glyco_trans_2-like"/>
</dbReference>
<dbReference type="SUPFAM" id="SSF81901">
    <property type="entry name" value="HCP-like"/>
    <property type="match status" value="1"/>
</dbReference>
<dbReference type="CDD" id="cd02511">
    <property type="entry name" value="Beta4Glucosyltransferase"/>
    <property type="match status" value="1"/>
</dbReference>
<dbReference type="SUPFAM" id="SSF53448">
    <property type="entry name" value="Nucleotide-diphospho-sugar transferases"/>
    <property type="match status" value="1"/>
</dbReference>
<evidence type="ECO:0000313" key="3">
    <source>
        <dbReference type="Proteomes" id="UP000035704"/>
    </source>
</evidence>
<dbReference type="GO" id="GO:0016740">
    <property type="term" value="F:transferase activity"/>
    <property type="evidence" value="ECO:0007669"/>
    <property type="project" value="UniProtKB-KW"/>
</dbReference>
<dbReference type="Proteomes" id="UP000035704">
    <property type="component" value="Chromosome"/>
</dbReference>
<dbReference type="PATRIC" id="fig|84022.5.peg.3670"/>
<accession>A0A0D8IBI4</accession>
<dbReference type="Pfam" id="PF00535">
    <property type="entry name" value="Glycos_transf_2"/>
    <property type="match status" value="1"/>
</dbReference>